<keyword evidence="1" id="KW-1133">Transmembrane helix</keyword>
<keyword evidence="1" id="KW-0472">Membrane</keyword>
<gene>
    <name evidence="2" type="ORF">CEUTPL_LOCUS7773</name>
</gene>
<keyword evidence="3" id="KW-1185">Reference proteome</keyword>
<protein>
    <submittedName>
        <fullName evidence="2">Uncharacterized protein</fullName>
    </submittedName>
</protein>
<feature type="transmembrane region" description="Helical" evidence="1">
    <location>
        <begin position="101"/>
        <end position="129"/>
    </location>
</feature>
<evidence type="ECO:0000313" key="2">
    <source>
        <dbReference type="EMBL" id="CAG9767207.1"/>
    </source>
</evidence>
<reference evidence="2" key="1">
    <citation type="submission" date="2022-01" db="EMBL/GenBank/DDBJ databases">
        <authorList>
            <person name="King R."/>
        </authorList>
    </citation>
    <scope>NUCLEOTIDE SEQUENCE</scope>
</reference>
<evidence type="ECO:0000256" key="1">
    <source>
        <dbReference type="SAM" id="Phobius"/>
    </source>
</evidence>
<name>A0A9N9QPV2_9CUCU</name>
<feature type="transmembrane region" description="Helical" evidence="1">
    <location>
        <begin position="77"/>
        <end position="94"/>
    </location>
</feature>
<dbReference type="EMBL" id="OU892280">
    <property type="protein sequence ID" value="CAG9767207.1"/>
    <property type="molecule type" value="Genomic_DNA"/>
</dbReference>
<sequence>MWKSKKKTQTIQLEDQVDQAWNECSLDAPRIPNPVPKDTRDLRRMCLVVHLALPLAKVIFGARYVNSCPTNDWLPTYMLVGGLLQLGFLLVLVYKPLRQPALLGCVGMGIIIWMLVGKLQVYSIIVSLLNNEKNPPLPSSLSLSPQYYVPIFQCFRAGTRTRNSVRPLISEQHCSEMNLGLLFNNAVHRLPNLSAVQTRCVRY</sequence>
<organism evidence="2 3">
    <name type="scientific">Ceutorhynchus assimilis</name>
    <name type="common">cabbage seed weevil</name>
    <dbReference type="NCBI Taxonomy" id="467358"/>
    <lineage>
        <taxon>Eukaryota</taxon>
        <taxon>Metazoa</taxon>
        <taxon>Ecdysozoa</taxon>
        <taxon>Arthropoda</taxon>
        <taxon>Hexapoda</taxon>
        <taxon>Insecta</taxon>
        <taxon>Pterygota</taxon>
        <taxon>Neoptera</taxon>
        <taxon>Endopterygota</taxon>
        <taxon>Coleoptera</taxon>
        <taxon>Polyphaga</taxon>
        <taxon>Cucujiformia</taxon>
        <taxon>Curculionidae</taxon>
        <taxon>Ceutorhynchinae</taxon>
        <taxon>Ceutorhynchus</taxon>
    </lineage>
</organism>
<keyword evidence="1" id="KW-0812">Transmembrane</keyword>
<dbReference type="AlphaFoldDB" id="A0A9N9QPV2"/>
<proteinExistence type="predicted"/>
<feature type="transmembrane region" description="Helical" evidence="1">
    <location>
        <begin position="47"/>
        <end position="65"/>
    </location>
</feature>
<accession>A0A9N9QPV2</accession>
<dbReference type="OrthoDB" id="6157510at2759"/>
<evidence type="ECO:0000313" key="3">
    <source>
        <dbReference type="Proteomes" id="UP001152799"/>
    </source>
</evidence>
<dbReference type="Proteomes" id="UP001152799">
    <property type="component" value="Chromosome 4"/>
</dbReference>